<keyword evidence="4" id="KW-0969">Cilium</keyword>
<dbReference type="GO" id="GO:0009898">
    <property type="term" value="C:cytoplasmic side of plasma membrane"/>
    <property type="evidence" value="ECO:0007669"/>
    <property type="project" value="TreeGrafter"/>
</dbReference>
<accession>K0AXP3</accession>
<feature type="domain" description="CobQ/CobB/MinD/ParA nucleotide binding" evidence="3">
    <location>
        <begin position="22"/>
        <end position="239"/>
    </location>
</feature>
<dbReference type="AlphaFoldDB" id="K0AXP3"/>
<dbReference type="PANTHER" id="PTHR43384">
    <property type="entry name" value="SEPTUM SITE-DETERMINING PROTEIN MIND HOMOLOG, CHLOROPLASTIC-RELATED"/>
    <property type="match status" value="1"/>
</dbReference>
<dbReference type="GO" id="GO:0051782">
    <property type="term" value="P:negative regulation of cell division"/>
    <property type="evidence" value="ECO:0007669"/>
    <property type="project" value="TreeGrafter"/>
</dbReference>
<evidence type="ECO:0000313" key="5">
    <source>
        <dbReference type="Proteomes" id="UP000006094"/>
    </source>
</evidence>
<dbReference type="eggNOG" id="COG0455">
    <property type="taxonomic scope" value="Bacteria"/>
</dbReference>
<dbReference type="KEGG" id="cad:Curi_c15800"/>
<keyword evidence="5" id="KW-1185">Reference proteome</keyword>
<name>K0AXP3_GOTA9</name>
<dbReference type="InterPro" id="IPR027417">
    <property type="entry name" value="P-loop_NTPase"/>
</dbReference>
<dbReference type="Proteomes" id="UP000006094">
    <property type="component" value="Chromosome"/>
</dbReference>
<dbReference type="Pfam" id="PF01656">
    <property type="entry name" value="CbiA"/>
    <property type="match status" value="1"/>
</dbReference>
<dbReference type="OrthoDB" id="9816297at2"/>
<evidence type="ECO:0000259" key="3">
    <source>
        <dbReference type="Pfam" id="PF01656"/>
    </source>
</evidence>
<dbReference type="InterPro" id="IPR002586">
    <property type="entry name" value="CobQ/CobB/MinD/ParA_Nub-bd_dom"/>
</dbReference>
<evidence type="ECO:0000256" key="1">
    <source>
        <dbReference type="ARBA" id="ARBA00022741"/>
    </source>
</evidence>
<protein>
    <submittedName>
        <fullName evidence="4">Flagellar biosynthesis protein FlhG</fullName>
    </submittedName>
</protein>
<organism evidence="4 5">
    <name type="scientific">Gottschalkia acidurici (strain ATCC 7906 / DSM 604 / BCRC 14475 / CIP 104303 / KCTC 5404 / NCIMB 10678 / 9a)</name>
    <name type="common">Clostridium acidurici</name>
    <dbReference type="NCBI Taxonomy" id="1128398"/>
    <lineage>
        <taxon>Bacteria</taxon>
        <taxon>Bacillati</taxon>
        <taxon>Bacillota</taxon>
        <taxon>Tissierellia</taxon>
        <taxon>Tissierellales</taxon>
        <taxon>Gottschalkiaceae</taxon>
        <taxon>Gottschalkia</taxon>
    </lineage>
</organism>
<evidence type="ECO:0000256" key="2">
    <source>
        <dbReference type="ARBA" id="ARBA00022840"/>
    </source>
</evidence>
<reference evidence="4 5" key="1">
    <citation type="journal article" date="2012" name="PLoS ONE">
        <title>The purine-utilizing bacterium Clostridium acidurici 9a: a genome-guided metabolic reconsideration.</title>
        <authorList>
            <person name="Hartwich K."/>
            <person name="Poehlein A."/>
            <person name="Daniel R."/>
        </authorList>
    </citation>
    <scope>NUCLEOTIDE SEQUENCE [LARGE SCALE GENOMIC DNA]</scope>
    <source>
        <strain evidence="5">ATCC 7906 / DSM 604 / BCRC 14475 / CIP 104303 / KCTC 5404 / NCIMB 10678 / 9a</strain>
    </source>
</reference>
<keyword evidence="2" id="KW-0067">ATP-binding</keyword>
<dbReference type="Gene3D" id="3.40.50.300">
    <property type="entry name" value="P-loop containing nucleotide triphosphate hydrolases"/>
    <property type="match status" value="1"/>
</dbReference>
<dbReference type="STRING" id="1128398.Curi_c15800"/>
<dbReference type="HOGENOM" id="CLU_033160_2_0_9"/>
<keyword evidence="1" id="KW-0547">Nucleotide-binding</keyword>
<dbReference type="EMBL" id="CP003326">
    <property type="protein sequence ID" value="AFS78588.1"/>
    <property type="molecule type" value="Genomic_DNA"/>
</dbReference>
<sequence>MSNDQAKNLRELVSKEKNCKTILFISGKERVGKTMTITNIGTLLSEMGYRTLILDCGAGFFRTDVLLNTVPKYGIKTVINNNEPIEDIMVSINENLKVIYGRPLLEEIQSSKDILIKIEDYFKELQNEFDFILVDTEKIEIRSFSGLLKDSSSVLFVLTTDDIDGVKSTYTILKQVASYTDINDIGLIVNKVKDYMIANDVYERLRTTSEKFLSIKISNIGYISDDISVSESIREQTPVTRLYERSKISNEFNEIISRIKVN</sequence>
<dbReference type="SUPFAM" id="SSF52540">
    <property type="entry name" value="P-loop containing nucleoside triphosphate hydrolases"/>
    <property type="match status" value="1"/>
</dbReference>
<dbReference type="InterPro" id="IPR050625">
    <property type="entry name" value="ParA/MinD_ATPase"/>
</dbReference>
<dbReference type="GO" id="GO:0016887">
    <property type="term" value="F:ATP hydrolysis activity"/>
    <property type="evidence" value="ECO:0007669"/>
    <property type="project" value="TreeGrafter"/>
</dbReference>
<dbReference type="PANTHER" id="PTHR43384:SF4">
    <property type="entry name" value="CELLULOSE BIOSYNTHESIS PROTEIN BCSQ-RELATED"/>
    <property type="match status" value="1"/>
</dbReference>
<dbReference type="GO" id="GO:0005524">
    <property type="term" value="F:ATP binding"/>
    <property type="evidence" value="ECO:0007669"/>
    <property type="project" value="UniProtKB-KW"/>
</dbReference>
<evidence type="ECO:0000313" key="4">
    <source>
        <dbReference type="EMBL" id="AFS78588.1"/>
    </source>
</evidence>
<proteinExistence type="predicted"/>
<keyword evidence="4" id="KW-0282">Flagellum</keyword>
<gene>
    <name evidence="4" type="primary">flhG</name>
    <name evidence="4" type="ordered locus">Curi_c15800</name>
</gene>
<keyword evidence="4" id="KW-0966">Cell projection</keyword>
<dbReference type="RefSeq" id="WP_014967724.1">
    <property type="nucleotide sequence ID" value="NC_018664.1"/>
</dbReference>
<dbReference type="GO" id="GO:0005829">
    <property type="term" value="C:cytosol"/>
    <property type="evidence" value="ECO:0007669"/>
    <property type="project" value="TreeGrafter"/>
</dbReference>